<evidence type="ECO:0000313" key="2">
    <source>
        <dbReference type="Proteomes" id="UP001307849"/>
    </source>
</evidence>
<organism evidence="1 2">
    <name type="scientific">Arthrobotrys conoides</name>
    <dbReference type="NCBI Taxonomy" id="74498"/>
    <lineage>
        <taxon>Eukaryota</taxon>
        <taxon>Fungi</taxon>
        <taxon>Dikarya</taxon>
        <taxon>Ascomycota</taxon>
        <taxon>Pezizomycotina</taxon>
        <taxon>Orbiliomycetes</taxon>
        <taxon>Orbiliales</taxon>
        <taxon>Orbiliaceae</taxon>
        <taxon>Arthrobotrys</taxon>
    </lineage>
</organism>
<dbReference type="Proteomes" id="UP001307849">
    <property type="component" value="Unassembled WGS sequence"/>
</dbReference>
<accession>A0AAN8RI23</accession>
<reference evidence="1 2" key="1">
    <citation type="submission" date="2019-10" db="EMBL/GenBank/DDBJ databases">
        <authorList>
            <person name="Palmer J.M."/>
        </authorList>
    </citation>
    <scope>NUCLEOTIDE SEQUENCE [LARGE SCALE GENOMIC DNA]</scope>
    <source>
        <strain evidence="1 2">TWF506</strain>
    </source>
</reference>
<dbReference type="InterPro" id="IPR032675">
    <property type="entry name" value="LRR_dom_sf"/>
</dbReference>
<dbReference type="EMBL" id="JAVHJM010000015">
    <property type="protein sequence ID" value="KAK6497211.1"/>
    <property type="molecule type" value="Genomic_DNA"/>
</dbReference>
<dbReference type="SUPFAM" id="SSF52047">
    <property type="entry name" value="RNI-like"/>
    <property type="match status" value="1"/>
</dbReference>
<evidence type="ECO:0000313" key="1">
    <source>
        <dbReference type="EMBL" id="KAK6497211.1"/>
    </source>
</evidence>
<comment type="caution">
    <text evidence="1">The sequence shown here is derived from an EMBL/GenBank/DDBJ whole genome shotgun (WGS) entry which is preliminary data.</text>
</comment>
<gene>
    <name evidence="1" type="ORF">TWF506_004686</name>
</gene>
<keyword evidence="2" id="KW-1185">Reference proteome</keyword>
<proteinExistence type="predicted"/>
<dbReference type="Gene3D" id="3.80.10.10">
    <property type="entry name" value="Ribonuclease Inhibitor"/>
    <property type="match status" value="1"/>
</dbReference>
<sequence>MAVLMNLPNEIIHHILSYIKSDGETNIFLLRQINHRFNAHITPLFYENFTIPYETYASFPSILKSTVFNPENENVGYIRRLSIRTYISDSESRHRCLGDVDPFAEHLGGVREGFKNDMKKDIEGLIGRLRVNQLVGFECTVYQLVDYKSLLSTQRSLQQLFVNPVELVPHILSAPNEVLPCLQNLYLDGFRPFHESQHQLLAKTLIQPYASKLAVLSIDLSEDTSDGSPSIHHLNEILETSKTWVNTNAGPATQEPEVISLEFPELQELSIHGCHKFNPEFGFIQIPIFDKLFPLTSLKRLTITHCTQFNQTYNFWPTAFPSLTHLHIERSLTVNRVAAILANSPQLSHIHLSQIPKSTSPSASFRRAALWRHFRSLESLWLGHRHISVQGLLIRPRMSRKMYIHYLGKYFRNLREIAVGVPIEGLFSGTKTPTWGTLPALRLLRVLEQPTTPEPAPEPVTAPMSPSEAIKKIWTMRSEQSRFKMEAYPKEFWFMSGIWRVPVYSVAKTSTVEIFKSWIGEGGEVVIKKVGFGEARRAFPDSLILGAERDRPMWETP</sequence>
<evidence type="ECO:0008006" key="3">
    <source>
        <dbReference type="Google" id="ProtNLM"/>
    </source>
</evidence>
<protein>
    <recommendedName>
        <fullName evidence="3">F-box domain-containing protein</fullName>
    </recommendedName>
</protein>
<name>A0AAN8RI23_9PEZI</name>
<dbReference type="AlphaFoldDB" id="A0AAN8RI23"/>